<dbReference type="NCBIfam" id="NF038126">
    <property type="entry name" value="PEP_CTERM_FxDxF"/>
    <property type="match status" value="1"/>
</dbReference>
<keyword evidence="4" id="KW-1185">Reference proteome</keyword>
<protein>
    <submittedName>
        <fullName evidence="3">FxDxF family PEP-CTERM protein</fullName>
    </submittedName>
</protein>
<feature type="transmembrane region" description="Helical" evidence="1">
    <location>
        <begin position="150"/>
        <end position="168"/>
    </location>
</feature>
<feature type="signal peptide" evidence="2">
    <location>
        <begin position="1"/>
        <end position="25"/>
    </location>
</feature>
<dbReference type="EMBL" id="JAMKFE010000014">
    <property type="protein sequence ID" value="MCM5681770.1"/>
    <property type="molecule type" value="Genomic_DNA"/>
</dbReference>
<keyword evidence="2" id="KW-0732">Signal</keyword>
<evidence type="ECO:0000313" key="3">
    <source>
        <dbReference type="EMBL" id="MCM5681770.1"/>
    </source>
</evidence>
<keyword evidence="1" id="KW-0812">Transmembrane</keyword>
<organism evidence="3 4">
    <name type="scientific">Caldimonas mangrovi</name>
    <dbReference type="NCBI Taxonomy" id="2944811"/>
    <lineage>
        <taxon>Bacteria</taxon>
        <taxon>Pseudomonadati</taxon>
        <taxon>Pseudomonadota</taxon>
        <taxon>Betaproteobacteria</taxon>
        <taxon>Burkholderiales</taxon>
        <taxon>Sphaerotilaceae</taxon>
        <taxon>Caldimonas</taxon>
    </lineage>
</organism>
<comment type="caution">
    <text evidence="3">The sequence shown here is derived from an EMBL/GenBank/DDBJ whole genome shotgun (WGS) entry which is preliminary data.</text>
</comment>
<keyword evidence="1" id="KW-0472">Membrane</keyword>
<keyword evidence="1" id="KW-1133">Transmembrane helix</keyword>
<dbReference type="NCBIfam" id="TIGR02595">
    <property type="entry name" value="PEP_CTERM"/>
    <property type="match status" value="1"/>
</dbReference>
<feature type="chain" id="PRO_5045366525" evidence="2">
    <location>
        <begin position="26"/>
        <end position="170"/>
    </location>
</feature>
<feature type="transmembrane region" description="Helical" evidence="1">
    <location>
        <begin position="123"/>
        <end position="144"/>
    </location>
</feature>
<reference evidence="3" key="1">
    <citation type="submission" date="2022-05" db="EMBL/GenBank/DDBJ databases">
        <title>Schlegelella sp. nov., isolated from mangrove soil.</title>
        <authorList>
            <person name="Liu Y."/>
            <person name="Ge X."/>
            <person name="Liu W."/>
        </authorList>
    </citation>
    <scope>NUCLEOTIDE SEQUENCE</scope>
    <source>
        <strain evidence="3">S2-27</strain>
    </source>
</reference>
<dbReference type="Proteomes" id="UP001165541">
    <property type="component" value="Unassembled WGS sequence"/>
</dbReference>
<dbReference type="InterPro" id="IPR013424">
    <property type="entry name" value="Ice-binding_C"/>
</dbReference>
<sequence>MTLLRQIKQALAAAGLAVAATAVSASPIPGPGDWGAHDTIETGGNVVAAGAFEEVFLFTLTSPTTLFTSAASVGIPSMFGITGGTVSLFKDVFGPDPLIGSFGFDGSTGMSPTTFAGLSSGHYYYLVTGAGLGLGGLYSLVSAVPEPETYALLLAGLMIVLTLTRRRLKD</sequence>
<evidence type="ECO:0000256" key="2">
    <source>
        <dbReference type="SAM" id="SignalP"/>
    </source>
</evidence>
<evidence type="ECO:0000313" key="4">
    <source>
        <dbReference type="Proteomes" id="UP001165541"/>
    </source>
</evidence>
<gene>
    <name evidence="3" type="ORF">M8A51_19760</name>
</gene>
<accession>A0ABT0YSQ5</accession>
<proteinExistence type="predicted"/>
<name>A0ABT0YSQ5_9BURK</name>
<evidence type="ECO:0000256" key="1">
    <source>
        <dbReference type="SAM" id="Phobius"/>
    </source>
</evidence>